<accession>A0A918JJY3</accession>
<name>A0A918JJY3_9BURK</name>
<dbReference type="AlphaFoldDB" id="A0A918JJY3"/>
<organism evidence="2 3">
    <name type="scientific">Advenella faeciporci</name>
    <dbReference type="NCBI Taxonomy" id="797535"/>
    <lineage>
        <taxon>Bacteria</taxon>
        <taxon>Pseudomonadati</taxon>
        <taxon>Pseudomonadota</taxon>
        <taxon>Betaproteobacteria</taxon>
        <taxon>Burkholderiales</taxon>
        <taxon>Alcaligenaceae</taxon>
    </lineage>
</organism>
<evidence type="ECO:0000313" key="3">
    <source>
        <dbReference type="Proteomes" id="UP000608345"/>
    </source>
</evidence>
<comment type="caution">
    <text evidence="2">The sequence shown here is derived from an EMBL/GenBank/DDBJ whole genome shotgun (WGS) entry which is preliminary data.</text>
</comment>
<reference evidence="2" key="1">
    <citation type="journal article" date="2014" name="Int. J. Syst. Evol. Microbiol.">
        <title>Complete genome sequence of Corynebacterium casei LMG S-19264T (=DSM 44701T), isolated from a smear-ripened cheese.</title>
        <authorList>
            <consortium name="US DOE Joint Genome Institute (JGI-PGF)"/>
            <person name="Walter F."/>
            <person name="Albersmeier A."/>
            <person name="Kalinowski J."/>
            <person name="Ruckert C."/>
        </authorList>
    </citation>
    <scope>NUCLEOTIDE SEQUENCE</scope>
    <source>
        <strain evidence="2">KCTC 23732</strain>
    </source>
</reference>
<proteinExistence type="predicted"/>
<dbReference type="SUPFAM" id="SSF52833">
    <property type="entry name" value="Thioredoxin-like"/>
    <property type="match status" value="1"/>
</dbReference>
<dbReference type="EMBL" id="BMYS01000005">
    <property type="protein sequence ID" value="GGW82448.1"/>
    <property type="molecule type" value="Genomic_DNA"/>
</dbReference>
<evidence type="ECO:0000256" key="1">
    <source>
        <dbReference type="SAM" id="Phobius"/>
    </source>
</evidence>
<gene>
    <name evidence="2" type="ORF">GCM10011450_10350</name>
</gene>
<feature type="transmembrane region" description="Helical" evidence="1">
    <location>
        <begin position="12"/>
        <end position="36"/>
    </location>
</feature>
<keyword evidence="1" id="KW-0472">Membrane</keyword>
<evidence type="ECO:0000313" key="2">
    <source>
        <dbReference type="EMBL" id="GGW82448.1"/>
    </source>
</evidence>
<evidence type="ECO:0008006" key="4">
    <source>
        <dbReference type="Google" id="ProtNLM"/>
    </source>
</evidence>
<keyword evidence="1" id="KW-0812">Transmembrane</keyword>
<keyword evidence="1" id="KW-1133">Transmembrane helix</keyword>
<dbReference type="Proteomes" id="UP000608345">
    <property type="component" value="Unassembled WGS sequence"/>
</dbReference>
<dbReference type="Gene3D" id="3.40.30.10">
    <property type="entry name" value="Glutaredoxin"/>
    <property type="match status" value="1"/>
</dbReference>
<dbReference type="RefSeq" id="WP_189384392.1">
    <property type="nucleotide sequence ID" value="NZ_BAABFY010000055.1"/>
</dbReference>
<protein>
    <recommendedName>
        <fullName evidence="4">Thioredoxin domain-containing protein</fullName>
    </recommendedName>
</protein>
<sequence>MNSEVLEMKKRSLVPLYLILLSCIIPLVAAALLYYVPALRPAGATNYGSFVIPQRTMPASARLPLSTLDGKPFDLNSLKGRWVLVSADGGGCPDSCATKLHYTRNAHASQGKNVERLVRVWFVTDNEAIPQKVLDAYKGTLMLRADPLALGAFLLGPDVLADAAALEREMDKYLWIIDPLGNLIMYYPGQETDPVRFRNDIAKLLHVSVIG</sequence>
<reference evidence="2" key="2">
    <citation type="submission" date="2020-09" db="EMBL/GenBank/DDBJ databases">
        <authorList>
            <person name="Sun Q."/>
            <person name="Kim S."/>
        </authorList>
    </citation>
    <scope>NUCLEOTIDE SEQUENCE</scope>
    <source>
        <strain evidence="2">KCTC 23732</strain>
    </source>
</reference>
<dbReference type="InterPro" id="IPR036249">
    <property type="entry name" value="Thioredoxin-like_sf"/>
</dbReference>
<keyword evidence="3" id="KW-1185">Reference proteome</keyword>